<evidence type="ECO:0000256" key="7">
    <source>
        <dbReference type="ARBA" id="ARBA00022727"/>
    </source>
</evidence>
<dbReference type="GO" id="GO:0005737">
    <property type="term" value="C:cytoplasm"/>
    <property type="evidence" value="ECO:0007669"/>
    <property type="project" value="TreeGrafter"/>
</dbReference>
<keyword evidence="8" id="KW-0547">Nucleotide-binding</keyword>
<dbReference type="GO" id="GO:0002189">
    <property type="term" value="C:ribose phosphate diphosphokinase complex"/>
    <property type="evidence" value="ECO:0007669"/>
    <property type="project" value="TreeGrafter"/>
</dbReference>
<dbReference type="GO" id="GO:0005524">
    <property type="term" value="F:ATP binding"/>
    <property type="evidence" value="ECO:0007669"/>
    <property type="project" value="UniProtKB-KW"/>
</dbReference>
<proteinExistence type="inferred from homology"/>
<dbReference type="InterPro" id="IPR000836">
    <property type="entry name" value="PRTase_dom"/>
</dbReference>
<evidence type="ECO:0000256" key="12">
    <source>
        <dbReference type="ARBA" id="ARBA00049535"/>
    </source>
</evidence>
<dbReference type="GO" id="GO:0006164">
    <property type="term" value="P:purine nucleotide biosynthetic process"/>
    <property type="evidence" value="ECO:0007669"/>
    <property type="project" value="TreeGrafter"/>
</dbReference>
<evidence type="ECO:0000256" key="4">
    <source>
        <dbReference type="ARBA" id="ARBA00013247"/>
    </source>
</evidence>
<keyword evidence="6" id="KW-0479">Metal-binding</keyword>
<dbReference type="EMBL" id="GEDC01015955">
    <property type="protein sequence ID" value="JAS21343.1"/>
    <property type="molecule type" value="Transcribed_RNA"/>
</dbReference>
<dbReference type="NCBIfam" id="TIGR01251">
    <property type="entry name" value="ribP_PPkin"/>
    <property type="match status" value="1"/>
</dbReference>
<evidence type="ECO:0000259" key="13">
    <source>
        <dbReference type="Pfam" id="PF13793"/>
    </source>
</evidence>
<organism evidence="14">
    <name type="scientific">Clastoptera arizonana</name>
    <name type="common">Arizona spittle bug</name>
    <dbReference type="NCBI Taxonomy" id="38151"/>
    <lineage>
        <taxon>Eukaryota</taxon>
        <taxon>Metazoa</taxon>
        <taxon>Ecdysozoa</taxon>
        <taxon>Arthropoda</taxon>
        <taxon>Hexapoda</taxon>
        <taxon>Insecta</taxon>
        <taxon>Pterygota</taxon>
        <taxon>Neoptera</taxon>
        <taxon>Paraneoptera</taxon>
        <taxon>Hemiptera</taxon>
        <taxon>Auchenorrhyncha</taxon>
        <taxon>Cercopoidea</taxon>
        <taxon>Clastopteridae</taxon>
        <taxon>Clastoptera</taxon>
    </lineage>
</organism>
<evidence type="ECO:0000256" key="3">
    <source>
        <dbReference type="ARBA" id="ARBA00006478"/>
    </source>
</evidence>
<evidence type="ECO:0000256" key="11">
    <source>
        <dbReference type="ARBA" id="ARBA00022842"/>
    </source>
</evidence>
<protein>
    <recommendedName>
        <fullName evidence="4">ribose-phosphate diphosphokinase</fullName>
        <ecNumber evidence="4">2.7.6.1</ecNumber>
    </recommendedName>
</protein>
<keyword evidence="9" id="KW-0418">Kinase</keyword>
<dbReference type="GO" id="GO:0016301">
    <property type="term" value="F:kinase activity"/>
    <property type="evidence" value="ECO:0007669"/>
    <property type="project" value="UniProtKB-KW"/>
</dbReference>
<sequence>MNFKKNIIFSGNSNEKLINKIKKKIKIKFGKINISRFLDGEIMVKIKENIRNKNVFIIQSICNPVNDNLMEMIIIIDAIKRAYAKNIIGIIPYYGYSRQDRKIGYSKTPISAKIIANILKISGLNHIMIFDLHSEQIQGFFDIPIENIYTYKIFYKNIKKKKLYNPIIISPDIGGIKRSRKLSKKINCNLGIIDKYRIKNNLSNALNLIGNVKNRDCIITDDIIDTGGTIINAANMLKKYGALRIICYCSHGVLSNNSLKKIYNSNLDELIITDTIPLKKKFKNKKIKQISCSNLIIKFINKYNK</sequence>
<keyword evidence="11" id="KW-0460">Magnesium</keyword>
<dbReference type="InterPro" id="IPR029099">
    <property type="entry name" value="Pribosyltran_N"/>
</dbReference>
<dbReference type="InterPro" id="IPR029057">
    <property type="entry name" value="PRTase-like"/>
</dbReference>
<dbReference type="GO" id="GO:0004749">
    <property type="term" value="F:ribose phosphate diphosphokinase activity"/>
    <property type="evidence" value="ECO:0007669"/>
    <property type="project" value="UniProtKB-EC"/>
</dbReference>
<evidence type="ECO:0000256" key="1">
    <source>
        <dbReference type="ARBA" id="ARBA00001946"/>
    </source>
</evidence>
<dbReference type="PANTHER" id="PTHR10210:SF41">
    <property type="entry name" value="RIBOSE-PHOSPHATE PYROPHOSPHOKINASE 1, CHLOROPLASTIC"/>
    <property type="match status" value="1"/>
</dbReference>
<comment type="catalytic activity">
    <reaction evidence="12">
        <text>D-ribose 5-phosphate + ATP = 5-phospho-alpha-D-ribose 1-diphosphate + AMP + H(+)</text>
        <dbReference type="Rhea" id="RHEA:15609"/>
        <dbReference type="ChEBI" id="CHEBI:15378"/>
        <dbReference type="ChEBI" id="CHEBI:30616"/>
        <dbReference type="ChEBI" id="CHEBI:58017"/>
        <dbReference type="ChEBI" id="CHEBI:78346"/>
        <dbReference type="ChEBI" id="CHEBI:456215"/>
        <dbReference type="EC" id="2.7.6.1"/>
    </reaction>
</comment>
<dbReference type="EC" id="2.7.6.1" evidence="4"/>
<evidence type="ECO:0000256" key="2">
    <source>
        <dbReference type="ARBA" id="ARBA00004996"/>
    </source>
</evidence>
<dbReference type="InterPro" id="IPR005946">
    <property type="entry name" value="Rib-P_diPkinase"/>
</dbReference>
<reference evidence="14" key="1">
    <citation type="submission" date="2015-12" db="EMBL/GenBank/DDBJ databases">
        <title>De novo transcriptome assembly of four potential Pierce s Disease insect vectors from Arizona vineyards.</title>
        <authorList>
            <person name="Tassone E.E."/>
        </authorList>
    </citation>
    <scope>NUCLEOTIDE SEQUENCE</scope>
</reference>
<dbReference type="GO" id="GO:0000287">
    <property type="term" value="F:magnesium ion binding"/>
    <property type="evidence" value="ECO:0007669"/>
    <property type="project" value="InterPro"/>
</dbReference>
<dbReference type="AlphaFoldDB" id="A0A1B6D6P1"/>
<comment type="cofactor">
    <cofactor evidence="1">
        <name>Mg(2+)</name>
        <dbReference type="ChEBI" id="CHEBI:18420"/>
    </cofactor>
</comment>
<keyword evidence="7" id="KW-0545">Nucleotide biosynthesis</keyword>
<dbReference type="CDD" id="cd06223">
    <property type="entry name" value="PRTases_typeI"/>
    <property type="match status" value="1"/>
</dbReference>
<evidence type="ECO:0000256" key="9">
    <source>
        <dbReference type="ARBA" id="ARBA00022777"/>
    </source>
</evidence>
<evidence type="ECO:0000313" key="14">
    <source>
        <dbReference type="EMBL" id="JAS21343.1"/>
    </source>
</evidence>
<accession>A0A1B6D6P1</accession>
<evidence type="ECO:0000256" key="8">
    <source>
        <dbReference type="ARBA" id="ARBA00022741"/>
    </source>
</evidence>
<keyword evidence="5" id="KW-0808">Transferase</keyword>
<comment type="pathway">
    <text evidence="2">Metabolic intermediate biosynthesis; 5-phospho-alpha-D-ribose 1-diphosphate biosynthesis; 5-phospho-alpha-D-ribose 1-diphosphate from D-ribose 5-phosphate (route I): step 1/1.</text>
</comment>
<dbReference type="FunFam" id="3.40.50.2020:FF:000001">
    <property type="entry name" value="Ribose-phosphate pyrophosphokinase"/>
    <property type="match status" value="1"/>
</dbReference>
<comment type="similarity">
    <text evidence="3">Belongs to the ribose-phosphate pyrophosphokinase family.</text>
</comment>
<dbReference type="PANTHER" id="PTHR10210">
    <property type="entry name" value="RIBOSE-PHOSPHATE DIPHOSPHOKINASE FAMILY MEMBER"/>
    <property type="match status" value="1"/>
</dbReference>
<evidence type="ECO:0000256" key="6">
    <source>
        <dbReference type="ARBA" id="ARBA00022723"/>
    </source>
</evidence>
<feature type="domain" description="Ribose-phosphate pyrophosphokinase N-terminal" evidence="13">
    <location>
        <begin position="7"/>
        <end position="123"/>
    </location>
</feature>
<evidence type="ECO:0000256" key="10">
    <source>
        <dbReference type="ARBA" id="ARBA00022840"/>
    </source>
</evidence>
<dbReference type="NCBIfam" id="NF002320">
    <property type="entry name" value="PRK01259.1"/>
    <property type="match status" value="1"/>
</dbReference>
<dbReference type="GO" id="GO:0006015">
    <property type="term" value="P:5-phosphoribose 1-diphosphate biosynthetic process"/>
    <property type="evidence" value="ECO:0007669"/>
    <property type="project" value="TreeGrafter"/>
</dbReference>
<dbReference type="SUPFAM" id="SSF53271">
    <property type="entry name" value="PRTase-like"/>
    <property type="match status" value="1"/>
</dbReference>
<keyword evidence="10" id="KW-0067">ATP-binding</keyword>
<dbReference type="Pfam" id="PF14572">
    <property type="entry name" value="Pribosyl_synth"/>
    <property type="match status" value="1"/>
</dbReference>
<dbReference type="Gene3D" id="3.40.50.2020">
    <property type="match status" value="2"/>
</dbReference>
<dbReference type="SMART" id="SM01400">
    <property type="entry name" value="Pribosyltran_N"/>
    <property type="match status" value="1"/>
</dbReference>
<name>A0A1B6D6P1_9HEMI</name>
<gene>
    <name evidence="14" type="ORF">g.37118</name>
</gene>
<dbReference type="Pfam" id="PF13793">
    <property type="entry name" value="Pribosyltran_N"/>
    <property type="match status" value="1"/>
</dbReference>
<evidence type="ECO:0000256" key="5">
    <source>
        <dbReference type="ARBA" id="ARBA00022679"/>
    </source>
</evidence>